<dbReference type="SMART" id="SM00156">
    <property type="entry name" value="PP2Ac"/>
    <property type="match status" value="1"/>
</dbReference>
<dbReference type="Proteomes" id="UP000298663">
    <property type="component" value="Unassembled WGS sequence"/>
</dbReference>
<reference evidence="4 5" key="2">
    <citation type="journal article" date="2019" name="G3 (Bethesda)">
        <title>Hybrid Assembly of the Genome of the Entomopathogenic Nematode Steinernema carpocapsae Identifies the X-Chromosome.</title>
        <authorList>
            <person name="Serra L."/>
            <person name="Macchietto M."/>
            <person name="Macias-Munoz A."/>
            <person name="McGill C.J."/>
            <person name="Rodriguez I.M."/>
            <person name="Rodriguez B."/>
            <person name="Murad R."/>
            <person name="Mortazavi A."/>
        </authorList>
    </citation>
    <scope>NUCLEOTIDE SEQUENCE [LARGE SCALE GENOMIC DNA]</scope>
    <source>
        <strain evidence="4 5">ALL</strain>
    </source>
</reference>
<name>A0A4U5PEI9_STECR</name>
<dbReference type="PANTHER" id="PTHR11668:SF491">
    <property type="entry name" value="SERINE_THREONINE-PROTEIN PHOSPHATASE"/>
    <property type="match status" value="1"/>
</dbReference>
<dbReference type="GO" id="GO:0005737">
    <property type="term" value="C:cytoplasm"/>
    <property type="evidence" value="ECO:0007669"/>
    <property type="project" value="TreeGrafter"/>
</dbReference>
<evidence type="ECO:0000313" key="5">
    <source>
        <dbReference type="Proteomes" id="UP000298663"/>
    </source>
</evidence>
<gene>
    <name evidence="4" type="ORF">L596_009055</name>
</gene>
<accession>A0A4U5PEI9</accession>
<dbReference type="GO" id="GO:0004722">
    <property type="term" value="F:protein serine/threonine phosphatase activity"/>
    <property type="evidence" value="ECO:0007669"/>
    <property type="project" value="UniProtKB-EC"/>
</dbReference>
<dbReference type="PRINTS" id="PR00114">
    <property type="entry name" value="STPHPHTASE"/>
</dbReference>
<dbReference type="InterPro" id="IPR006186">
    <property type="entry name" value="Ser/Thr-sp_prot-phosphatase"/>
</dbReference>
<feature type="region of interest" description="Disordered" evidence="2">
    <location>
        <begin position="1"/>
        <end position="50"/>
    </location>
</feature>
<dbReference type="PANTHER" id="PTHR11668">
    <property type="entry name" value="SERINE/THREONINE PROTEIN PHOSPHATASE"/>
    <property type="match status" value="1"/>
</dbReference>
<dbReference type="SUPFAM" id="SSF56300">
    <property type="entry name" value="Metallo-dependent phosphatases"/>
    <property type="match status" value="1"/>
</dbReference>
<keyword evidence="1" id="KW-0378">Hydrolase</keyword>
<dbReference type="EC" id="3.1.3.16" evidence="1"/>
<comment type="caution">
    <text evidence="4">The sequence shown here is derived from an EMBL/GenBank/DDBJ whole genome shotgun (WGS) entry which is preliminary data.</text>
</comment>
<dbReference type="Pfam" id="PF00149">
    <property type="entry name" value="Metallophos"/>
    <property type="match status" value="1"/>
</dbReference>
<dbReference type="InterPro" id="IPR029052">
    <property type="entry name" value="Metallo-depent_PP-like"/>
</dbReference>
<feature type="compositionally biased region" description="Basic and acidic residues" evidence="2">
    <location>
        <begin position="12"/>
        <end position="48"/>
    </location>
</feature>
<dbReference type="Gene3D" id="3.60.21.10">
    <property type="match status" value="1"/>
</dbReference>
<evidence type="ECO:0000256" key="1">
    <source>
        <dbReference type="RuleBase" id="RU004273"/>
    </source>
</evidence>
<evidence type="ECO:0000259" key="3">
    <source>
        <dbReference type="PROSITE" id="PS00125"/>
    </source>
</evidence>
<dbReference type="GO" id="GO:0005634">
    <property type="term" value="C:nucleus"/>
    <property type="evidence" value="ECO:0007669"/>
    <property type="project" value="TreeGrafter"/>
</dbReference>
<reference evidence="4 5" key="1">
    <citation type="journal article" date="2015" name="Genome Biol.">
        <title>Comparative genomics of Steinernema reveals deeply conserved gene regulatory networks.</title>
        <authorList>
            <person name="Dillman A.R."/>
            <person name="Macchietto M."/>
            <person name="Porter C.F."/>
            <person name="Rogers A."/>
            <person name="Williams B."/>
            <person name="Antoshechkin I."/>
            <person name="Lee M.M."/>
            <person name="Goodwin Z."/>
            <person name="Lu X."/>
            <person name="Lewis E.E."/>
            <person name="Goodrich-Blair H."/>
            <person name="Stock S.P."/>
            <person name="Adams B.J."/>
            <person name="Sternberg P.W."/>
            <person name="Mortazavi A."/>
        </authorList>
    </citation>
    <scope>NUCLEOTIDE SEQUENCE [LARGE SCALE GENOMIC DNA]</scope>
    <source>
        <strain evidence="4 5">ALL</strain>
    </source>
</reference>
<keyword evidence="5" id="KW-1185">Reference proteome</keyword>
<dbReference type="PROSITE" id="PS00125">
    <property type="entry name" value="SER_THR_PHOSPHATASE"/>
    <property type="match status" value="1"/>
</dbReference>
<sequence length="405" mass="46161">MDKSKSAAPTLKTEEVKPHDVPSKKDVEEAKKSAIDAPKTAEAKKEESLPTPTKKLNLKALIKEHLLVKYEVKPDEMFQMDYEAAELYELLDLAKKAFMKEKTLIEVAVPINICGDTHGQFADVRQIFTACGLPFKSRYLFLGDYVDRGMNSLEVIVLLFACKIRFPRNVYLLRGNHELRNINKVYGFHADLRERYRQNNEFEKLYKKFNEVFSYMPLAAIVSGRILCMHGGLSPYLNSLDDIRNIQRPLGKPVGLAQDLLWADPEKGVTKMFDGAKGFEPNKLRAVSFIFGEVAVEEKCKKLGIEMVIRAHQVVEYGYAFFANRKVITVFSASEYDTNLHNFGGVVQVDKQLEIRFVQINARDYRPNSLRTEVDDNQNEEEHPRTGDVPEDEDAGGNTVRTDIK</sequence>
<feature type="region of interest" description="Disordered" evidence="2">
    <location>
        <begin position="368"/>
        <end position="405"/>
    </location>
</feature>
<dbReference type="AlphaFoldDB" id="A0A4U5PEI9"/>
<dbReference type="EMBL" id="AZBU02000002">
    <property type="protein sequence ID" value="TKR94820.1"/>
    <property type="molecule type" value="Genomic_DNA"/>
</dbReference>
<protein>
    <recommendedName>
        <fullName evidence="1">Serine/threonine-protein phosphatase</fullName>
        <ecNumber evidence="1">3.1.3.16</ecNumber>
    </recommendedName>
</protein>
<comment type="similarity">
    <text evidence="1">Belongs to the PPP phosphatase family.</text>
</comment>
<evidence type="ECO:0000256" key="2">
    <source>
        <dbReference type="SAM" id="MobiDB-lite"/>
    </source>
</evidence>
<dbReference type="InterPro" id="IPR004843">
    <property type="entry name" value="Calcineurin-like_PHP"/>
</dbReference>
<comment type="catalytic activity">
    <reaction evidence="1">
        <text>O-phospho-L-threonyl-[protein] + H2O = L-threonyl-[protein] + phosphate</text>
        <dbReference type="Rhea" id="RHEA:47004"/>
        <dbReference type="Rhea" id="RHEA-COMP:11060"/>
        <dbReference type="Rhea" id="RHEA-COMP:11605"/>
        <dbReference type="ChEBI" id="CHEBI:15377"/>
        <dbReference type="ChEBI" id="CHEBI:30013"/>
        <dbReference type="ChEBI" id="CHEBI:43474"/>
        <dbReference type="ChEBI" id="CHEBI:61977"/>
        <dbReference type="EC" id="3.1.3.16"/>
    </reaction>
</comment>
<dbReference type="STRING" id="34508.A0A4U5PEI9"/>
<organism evidence="4 5">
    <name type="scientific">Steinernema carpocapsae</name>
    <name type="common">Entomopathogenic nematode</name>
    <dbReference type="NCBI Taxonomy" id="34508"/>
    <lineage>
        <taxon>Eukaryota</taxon>
        <taxon>Metazoa</taxon>
        <taxon>Ecdysozoa</taxon>
        <taxon>Nematoda</taxon>
        <taxon>Chromadorea</taxon>
        <taxon>Rhabditida</taxon>
        <taxon>Tylenchina</taxon>
        <taxon>Panagrolaimomorpha</taxon>
        <taxon>Strongyloidoidea</taxon>
        <taxon>Steinernematidae</taxon>
        <taxon>Steinernema</taxon>
    </lineage>
</organism>
<feature type="domain" description="Serine/threonine specific protein phosphatases" evidence="3">
    <location>
        <begin position="173"/>
        <end position="178"/>
    </location>
</feature>
<dbReference type="InterPro" id="IPR050341">
    <property type="entry name" value="PP1_catalytic_subunit"/>
</dbReference>
<dbReference type="OrthoDB" id="5836211at2759"/>
<proteinExistence type="inferred from homology"/>
<evidence type="ECO:0000313" key="4">
    <source>
        <dbReference type="EMBL" id="TKR94820.1"/>
    </source>
</evidence>